<comment type="caution">
    <text evidence="1">The sequence shown here is derived from an EMBL/GenBank/DDBJ whole genome shotgun (WGS) entry which is preliminary data.</text>
</comment>
<accession>A0A7J9I2L3</accession>
<keyword evidence="2" id="KW-1185">Reference proteome</keyword>
<organism evidence="1 2">
    <name type="scientific">Gossypium harknessii</name>
    <dbReference type="NCBI Taxonomy" id="34285"/>
    <lineage>
        <taxon>Eukaryota</taxon>
        <taxon>Viridiplantae</taxon>
        <taxon>Streptophyta</taxon>
        <taxon>Embryophyta</taxon>
        <taxon>Tracheophyta</taxon>
        <taxon>Spermatophyta</taxon>
        <taxon>Magnoliopsida</taxon>
        <taxon>eudicotyledons</taxon>
        <taxon>Gunneridae</taxon>
        <taxon>Pentapetalae</taxon>
        <taxon>rosids</taxon>
        <taxon>malvids</taxon>
        <taxon>Malvales</taxon>
        <taxon>Malvaceae</taxon>
        <taxon>Malvoideae</taxon>
        <taxon>Gossypium</taxon>
    </lineage>
</organism>
<dbReference type="OrthoDB" id="1926761at2759"/>
<dbReference type="Proteomes" id="UP000593560">
    <property type="component" value="Unassembled WGS sequence"/>
</dbReference>
<sequence length="54" mass="6072">MLLGGSLQESVLKLIYPSLLIPLIRIEACVLKKMVINLKESSEAVQIKKYKSNK</sequence>
<gene>
    <name evidence="1" type="ORF">Gohar_000814</name>
</gene>
<evidence type="ECO:0000313" key="2">
    <source>
        <dbReference type="Proteomes" id="UP000593560"/>
    </source>
</evidence>
<name>A0A7J9I2L3_9ROSI</name>
<dbReference type="EMBL" id="JABFAD010000013">
    <property type="protein sequence ID" value="MBA0816118.1"/>
    <property type="molecule type" value="Genomic_DNA"/>
</dbReference>
<dbReference type="AlphaFoldDB" id="A0A7J9I2L3"/>
<reference evidence="1 2" key="1">
    <citation type="journal article" date="2019" name="Genome Biol. Evol.">
        <title>Insights into the evolution of the New World diploid cottons (Gossypium, subgenus Houzingenia) based on genome sequencing.</title>
        <authorList>
            <person name="Grover C.E."/>
            <person name="Arick M.A. 2nd"/>
            <person name="Thrash A."/>
            <person name="Conover J.L."/>
            <person name="Sanders W.S."/>
            <person name="Peterson D.G."/>
            <person name="Frelichowski J.E."/>
            <person name="Scheffler J.A."/>
            <person name="Scheffler B.E."/>
            <person name="Wendel J.F."/>
        </authorList>
    </citation>
    <scope>NUCLEOTIDE SEQUENCE [LARGE SCALE GENOMIC DNA]</scope>
    <source>
        <strain evidence="1">0</strain>
        <tissue evidence="1">Leaf</tissue>
    </source>
</reference>
<protein>
    <submittedName>
        <fullName evidence="1">Uncharacterized protein</fullName>
    </submittedName>
</protein>
<evidence type="ECO:0000313" key="1">
    <source>
        <dbReference type="EMBL" id="MBA0816118.1"/>
    </source>
</evidence>
<proteinExistence type="predicted"/>